<dbReference type="EMBL" id="VSSQ01022553">
    <property type="protein sequence ID" value="MPM68937.1"/>
    <property type="molecule type" value="Genomic_DNA"/>
</dbReference>
<dbReference type="Gene3D" id="3.20.20.140">
    <property type="entry name" value="Metal-dependent hydrolases"/>
    <property type="match status" value="1"/>
</dbReference>
<dbReference type="InterPro" id="IPR004013">
    <property type="entry name" value="PHP_dom"/>
</dbReference>
<dbReference type="AlphaFoldDB" id="A0A645BUR6"/>
<dbReference type="InterPro" id="IPR003141">
    <property type="entry name" value="Pol/His_phosphatase_N"/>
</dbReference>
<name>A0A645BUR6_9ZZZZ</name>
<comment type="caution">
    <text evidence="2">The sequence shown here is derived from an EMBL/GenBank/DDBJ whole genome shotgun (WGS) entry which is preliminary data.</text>
</comment>
<organism evidence="2">
    <name type="scientific">bioreactor metagenome</name>
    <dbReference type="NCBI Taxonomy" id="1076179"/>
    <lineage>
        <taxon>unclassified sequences</taxon>
        <taxon>metagenomes</taxon>
        <taxon>ecological metagenomes</taxon>
    </lineage>
</organism>
<accession>A0A645BUR6</accession>
<evidence type="ECO:0000313" key="2">
    <source>
        <dbReference type="EMBL" id="MPM68937.1"/>
    </source>
</evidence>
<dbReference type="Pfam" id="PF02811">
    <property type="entry name" value="PHP"/>
    <property type="match status" value="1"/>
</dbReference>
<dbReference type="PANTHER" id="PTHR42924:SF3">
    <property type="entry name" value="POLYMERASE_HISTIDINOL PHOSPHATASE N-TERMINAL DOMAIN-CONTAINING PROTEIN"/>
    <property type="match status" value="1"/>
</dbReference>
<dbReference type="PANTHER" id="PTHR42924">
    <property type="entry name" value="EXONUCLEASE"/>
    <property type="match status" value="1"/>
</dbReference>
<dbReference type="NCBIfam" id="NF038032">
    <property type="entry name" value="CehA_McbA_metalo"/>
    <property type="match status" value="1"/>
</dbReference>
<proteinExistence type="predicted"/>
<evidence type="ECO:0000259" key="1">
    <source>
        <dbReference type="SMART" id="SM00481"/>
    </source>
</evidence>
<reference evidence="2" key="1">
    <citation type="submission" date="2019-08" db="EMBL/GenBank/DDBJ databases">
        <authorList>
            <person name="Kucharzyk K."/>
            <person name="Murdoch R.W."/>
            <person name="Higgins S."/>
            <person name="Loffler F."/>
        </authorList>
    </citation>
    <scope>NUCLEOTIDE SEQUENCE</scope>
</reference>
<feature type="domain" description="Polymerase/histidinol phosphatase N-terminal" evidence="1">
    <location>
        <begin position="17"/>
        <end position="79"/>
    </location>
</feature>
<gene>
    <name evidence="2" type="ORF">SDC9_115874</name>
</gene>
<dbReference type="SMART" id="SM00481">
    <property type="entry name" value="POLIIIAc"/>
    <property type="match status" value="1"/>
</dbReference>
<dbReference type="InterPro" id="IPR052018">
    <property type="entry name" value="PHP_domain"/>
</dbReference>
<dbReference type="InterPro" id="IPR016195">
    <property type="entry name" value="Pol/histidinol_Pase-like"/>
</dbReference>
<dbReference type="GO" id="GO:0004534">
    <property type="term" value="F:5'-3' RNA exonuclease activity"/>
    <property type="evidence" value="ECO:0007669"/>
    <property type="project" value="TreeGrafter"/>
</dbReference>
<protein>
    <recommendedName>
        <fullName evidence="1">Polymerase/histidinol phosphatase N-terminal domain-containing protein</fullName>
    </recommendedName>
</protein>
<dbReference type="GO" id="GO:0035312">
    <property type="term" value="F:5'-3' DNA exonuclease activity"/>
    <property type="evidence" value="ECO:0007669"/>
    <property type="project" value="TreeGrafter"/>
</dbReference>
<dbReference type="SUPFAM" id="SSF89550">
    <property type="entry name" value="PHP domain-like"/>
    <property type="match status" value="1"/>
</dbReference>
<sequence>MTYEIETTLKQRRLLKGDLHMHTVASDGVQTAEELAWRARRHGLDFIAITDHNQTISAEALPKVDGVTVIPGLEWTHYKAHSNFLGCGQPYDGSFIANNRDEIAAHFNTAHQRGATIVVNHPFDEGCPFQLEMANLPIDLIEVWNGPMRESNLKAIGYWHSLLLAGKKVAICGGSDFHRDTPFLFLGGPTTCVYALSNSPADILSALRQGHAFITFSPVGPTLSMRVGDALLGDSIQWQAGLSLQLGLNGLLKGDVVRLVTQAETAVILQAPANGSAELNLPVAGPGFARVEVLRAFLPGLPLLPALISNPIYFD</sequence>